<proteinExistence type="predicted"/>
<sequence>MNIYLVEDTSPFNLYDTYDSFVIACETEEEAKKHADTMSGMSSDDCAATLIGTALEGVSGVLLASFNAG</sequence>
<name>A0A828SRC9_ACIBA</name>
<dbReference type="AlphaFoldDB" id="A0A828SRC9"/>
<accession>A0A828SRC9</accession>
<evidence type="ECO:0000313" key="1">
    <source>
        <dbReference type="EMBL" id="EGJ67666.1"/>
    </source>
</evidence>
<evidence type="ECO:0000313" key="2">
    <source>
        <dbReference type="Proteomes" id="UP000003204"/>
    </source>
</evidence>
<reference evidence="1 2" key="1">
    <citation type="submission" date="2011-04" db="EMBL/GenBank/DDBJ databases">
        <authorList>
            <person name="Weinstock G."/>
            <person name="Sodergren E."/>
            <person name="Clifton S."/>
            <person name="Fulton L."/>
            <person name="Fulton B."/>
            <person name="Courtney L."/>
            <person name="Fronick C."/>
            <person name="Harrison M."/>
            <person name="Strong C."/>
            <person name="Farmer C."/>
            <person name="Delahaunty K."/>
            <person name="Markovic C."/>
            <person name="Hall O."/>
            <person name="Minx P."/>
            <person name="Tomlinson C."/>
            <person name="Mitreva M."/>
            <person name="Hou S."/>
            <person name="Chen J."/>
            <person name="Wollam A."/>
            <person name="Pepin K.H."/>
            <person name="Johnson M."/>
            <person name="Bhonagiri V."/>
            <person name="Zhang X."/>
            <person name="Suruliraj S."/>
            <person name="Warren W."/>
            <person name="Chinwalla A."/>
            <person name="Mardis E.R."/>
            <person name="Wilson R.K."/>
        </authorList>
    </citation>
    <scope>NUCLEOTIDE SEQUENCE [LARGE SCALE GENOMIC DNA]</scope>
    <source>
        <strain evidence="1 2">6014059</strain>
    </source>
</reference>
<gene>
    <name evidence="1" type="ORF">HMPREF0022_02694</name>
</gene>
<dbReference type="RefSeq" id="WP_001028940.1">
    <property type="nucleotide sequence ID" value="NZ_GL891924.1"/>
</dbReference>
<comment type="caution">
    <text evidence="1">The sequence shown here is derived from an EMBL/GenBank/DDBJ whole genome shotgun (WGS) entry which is preliminary data.</text>
</comment>
<protein>
    <submittedName>
        <fullName evidence="1">Conserved domain protein</fullName>
    </submittedName>
</protein>
<dbReference type="Proteomes" id="UP000003204">
    <property type="component" value="Unassembled WGS sequence"/>
</dbReference>
<organism evidence="1 2">
    <name type="scientific">Acinetobacter baumannii 6014059</name>
    <dbReference type="NCBI Taxonomy" id="525242"/>
    <lineage>
        <taxon>Bacteria</taxon>
        <taxon>Pseudomonadati</taxon>
        <taxon>Pseudomonadota</taxon>
        <taxon>Gammaproteobacteria</taxon>
        <taxon>Moraxellales</taxon>
        <taxon>Moraxellaceae</taxon>
        <taxon>Acinetobacter</taxon>
        <taxon>Acinetobacter calcoaceticus/baumannii complex</taxon>
    </lineage>
</organism>
<dbReference type="EMBL" id="ACYS02000141">
    <property type="protein sequence ID" value="EGJ67666.1"/>
    <property type="molecule type" value="Genomic_DNA"/>
</dbReference>